<dbReference type="InterPro" id="IPR000668">
    <property type="entry name" value="Peptidase_C1A_C"/>
</dbReference>
<dbReference type="VEuPathDB" id="TrichDB:TVAG_398510"/>
<gene>
    <name evidence="3" type="ORF">TVAG_398510</name>
</gene>
<accession>A2FSV9</accession>
<name>A2FSV9_TRIV3</name>
<dbReference type="RefSeq" id="XP_001304940.1">
    <property type="nucleotide sequence ID" value="XM_001304939.1"/>
</dbReference>
<proteinExistence type="inferred from homology"/>
<evidence type="ECO:0000313" key="3">
    <source>
        <dbReference type="EMBL" id="EAX92010.1"/>
    </source>
</evidence>
<dbReference type="InParanoid" id="A2FSV9"/>
<dbReference type="InterPro" id="IPR013128">
    <property type="entry name" value="Peptidase_C1A"/>
</dbReference>
<dbReference type="GO" id="GO:0051603">
    <property type="term" value="P:proteolysis involved in protein catabolic process"/>
    <property type="evidence" value="ECO:0000318"/>
    <property type="project" value="GO_Central"/>
</dbReference>
<evidence type="ECO:0000259" key="2">
    <source>
        <dbReference type="SMART" id="SM00645"/>
    </source>
</evidence>
<dbReference type="AlphaFoldDB" id="A2FSV9"/>
<dbReference type="PANTHER" id="PTHR12411">
    <property type="entry name" value="CYSTEINE PROTEASE FAMILY C1-RELATED"/>
    <property type="match status" value="1"/>
</dbReference>
<dbReference type="OrthoDB" id="10253408at2759"/>
<dbReference type="VEuPathDB" id="TrichDB:TVAGG3_0460950"/>
<keyword evidence="4" id="KW-1185">Reference proteome</keyword>
<feature type="domain" description="Peptidase C1A papain C-terminal" evidence="2">
    <location>
        <begin position="18"/>
        <end position="136"/>
    </location>
</feature>
<dbReference type="Gene3D" id="3.90.70.10">
    <property type="entry name" value="Cysteine proteinases"/>
    <property type="match status" value="1"/>
</dbReference>
<dbReference type="STRING" id="5722.A2FSV9"/>
<dbReference type="InterPro" id="IPR000169">
    <property type="entry name" value="Pept_cys_AS"/>
</dbReference>
<protein>
    <submittedName>
        <fullName evidence="3">Clan CA, family C1, cathepsin F-like cysteine peptidase</fullName>
    </submittedName>
</protein>
<dbReference type="GO" id="GO:0005764">
    <property type="term" value="C:lysosome"/>
    <property type="evidence" value="ECO:0000318"/>
    <property type="project" value="GO_Central"/>
</dbReference>
<dbReference type="Proteomes" id="UP000001542">
    <property type="component" value="Unassembled WGS sequence"/>
</dbReference>
<dbReference type="GO" id="GO:0004197">
    <property type="term" value="F:cysteine-type endopeptidase activity"/>
    <property type="evidence" value="ECO:0000318"/>
    <property type="project" value="GO_Central"/>
</dbReference>
<reference evidence="3" key="1">
    <citation type="submission" date="2006-10" db="EMBL/GenBank/DDBJ databases">
        <authorList>
            <person name="Amadeo P."/>
            <person name="Zhao Q."/>
            <person name="Wortman J."/>
            <person name="Fraser-Liggett C."/>
            <person name="Carlton J."/>
        </authorList>
    </citation>
    <scope>NUCLEOTIDE SEQUENCE</scope>
    <source>
        <strain evidence="3">G3</strain>
    </source>
</reference>
<reference evidence="3" key="2">
    <citation type="journal article" date="2007" name="Science">
        <title>Draft genome sequence of the sexually transmitted pathogen Trichomonas vaginalis.</title>
        <authorList>
            <person name="Carlton J.M."/>
            <person name="Hirt R.P."/>
            <person name="Silva J.C."/>
            <person name="Delcher A.L."/>
            <person name="Schatz M."/>
            <person name="Zhao Q."/>
            <person name="Wortman J.R."/>
            <person name="Bidwell S.L."/>
            <person name="Alsmark U.C.M."/>
            <person name="Besteiro S."/>
            <person name="Sicheritz-Ponten T."/>
            <person name="Noel C.J."/>
            <person name="Dacks J.B."/>
            <person name="Foster P.G."/>
            <person name="Simillion C."/>
            <person name="Van de Peer Y."/>
            <person name="Miranda-Saavedra D."/>
            <person name="Barton G.J."/>
            <person name="Westrop G.D."/>
            <person name="Mueller S."/>
            <person name="Dessi D."/>
            <person name="Fiori P.L."/>
            <person name="Ren Q."/>
            <person name="Paulsen I."/>
            <person name="Zhang H."/>
            <person name="Bastida-Corcuera F.D."/>
            <person name="Simoes-Barbosa A."/>
            <person name="Brown M.T."/>
            <person name="Hayes R.D."/>
            <person name="Mukherjee M."/>
            <person name="Okumura C.Y."/>
            <person name="Schneider R."/>
            <person name="Smith A.J."/>
            <person name="Vanacova S."/>
            <person name="Villalvazo M."/>
            <person name="Haas B.J."/>
            <person name="Pertea M."/>
            <person name="Feldblyum T.V."/>
            <person name="Utterback T.R."/>
            <person name="Shu C.L."/>
            <person name="Osoegawa K."/>
            <person name="de Jong P.J."/>
            <person name="Hrdy I."/>
            <person name="Horvathova L."/>
            <person name="Zubacova Z."/>
            <person name="Dolezal P."/>
            <person name="Malik S.B."/>
            <person name="Logsdon J.M. Jr."/>
            <person name="Henze K."/>
            <person name="Gupta A."/>
            <person name="Wang C.C."/>
            <person name="Dunne R.L."/>
            <person name="Upcroft J.A."/>
            <person name="Upcroft P."/>
            <person name="White O."/>
            <person name="Salzberg S.L."/>
            <person name="Tang P."/>
            <person name="Chiu C.-H."/>
            <person name="Lee Y.-S."/>
            <person name="Embley T.M."/>
            <person name="Coombs G.H."/>
            <person name="Mottram J.C."/>
            <person name="Tachezy J."/>
            <person name="Fraser-Liggett C.M."/>
            <person name="Johnson P.J."/>
        </authorList>
    </citation>
    <scope>NUCLEOTIDE SEQUENCE [LARGE SCALE GENOMIC DNA]</scope>
    <source>
        <strain evidence="3">G3</strain>
    </source>
</reference>
<dbReference type="SMR" id="A2FSV9"/>
<evidence type="ECO:0000256" key="1">
    <source>
        <dbReference type="ARBA" id="ARBA00008455"/>
    </source>
</evidence>
<organism evidence="3 4">
    <name type="scientific">Trichomonas vaginalis (strain ATCC PRA-98 / G3)</name>
    <dbReference type="NCBI Taxonomy" id="412133"/>
    <lineage>
        <taxon>Eukaryota</taxon>
        <taxon>Metamonada</taxon>
        <taxon>Parabasalia</taxon>
        <taxon>Trichomonadida</taxon>
        <taxon>Trichomonadidae</taxon>
        <taxon>Trichomonas</taxon>
    </lineage>
</organism>
<dbReference type="SMART" id="SM00645">
    <property type="entry name" value="Pept_C1"/>
    <property type="match status" value="1"/>
</dbReference>
<dbReference type="InterPro" id="IPR038765">
    <property type="entry name" value="Papain-like_cys_pep_sf"/>
</dbReference>
<comment type="similarity">
    <text evidence="1">Belongs to the peptidase C1 family.</text>
</comment>
<dbReference type="KEGG" id="tva:4749716"/>
<sequence>MNFESKTIKELETIVGDIPDEIDYRTKGAVNEIKDQKHCGSCWAFGSCAAMESSWFLKHGTLYSLSEQCLVDCCHDCLGCHGCLPSLAFEYVKIFMHGLFETEDWRGFHSIFQCYAVGNRYLKMINQNKYCMMMQIY</sequence>
<dbReference type="eggNOG" id="KOG1543">
    <property type="taxonomic scope" value="Eukaryota"/>
</dbReference>
<dbReference type="EMBL" id="DS113996">
    <property type="protein sequence ID" value="EAX92010.1"/>
    <property type="molecule type" value="Genomic_DNA"/>
</dbReference>
<dbReference type="SUPFAM" id="SSF54001">
    <property type="entry name" value="Cysteine proteinases"/>
    <property type="match status" value="1"/>
</dbReference>
<dbReference type="PROSITE" id="PS00139">
    <property type="entry name" value="THIOL_PROTEASE_CYS"/>
    <property type="match status" value="1"/>
</dbReference>
<dbReference type="GO" id="GO:0005615">
    <property type="term" value="C:extracellular space"/>
    <property type="evidence" value="ECO:0000318"/>
    <property type="project" value="GO_Central"/>
</dbReference>
<dbReference type="Pfam" id="PF00112">
    <property type="entry name" value="Peptidase_C1"/>
    <property type="match status" value="1"/>
</dbReference>
<evidence type="ECO:0000313" key="4">
    <source>
        <dbReference type="Proteomes" id="UP000001542"/>
    </source>
</evidence>
<dbReference type="MEROPS" id="C01.148"/>